<reference evidence="9 10" key="1">
    <citation type="journal article" date="2016" name="Nat. Commun.">
        <title>Thousands of microbial genomes shed light on interconnected biogeochemical processes in an aquifer system.</title>
        <authorList>
            <person name="Anantharaman K."/>
            <person name="Brown C.T."/>
            <person name="Hug L.A."/>
            <person name="Sharon I."/>
            <person name="Castelle C.J."/>
            <person name="Probst A.J."/>
            <person name="Thomas B.C."/>
            <person name="Singh A."/>
            <person name="Wilkins M.J."/>
            <person name="Karaoz U."/>
            <person name="Brodie E.L."/>
            <person name="Williams K.H."/>
            <person name="Hubbard S.S."/>
            <person name="Banfield J.F."/>
        </authorList>
    </citation>
    <scope>NUCLEOTIDE SEQUENCE [LARGE SCALE GENOMIC DNA]</scope>
</reference>
<dbReference type="GO" id="GO:0046872">
    <property type="term" value="F:metal ion binding"/>
    <property type="evidence" value="ECO:0007669"/>
    <property type="project" value="UniProtKB-KW"/>
</dbReference>
<accession>A0A1F7YI73</accession>
<evidence type="ECO:0000256" key="7">
    <source>
        <dbReference type="ARBA" id="ARBA00038093"/>
    </source>
</evidence>
<evidence type="ECO:0000256" key="1">
    <source>
        <dbReference type="ARBA" id="ARBA00001946"/>
    </source>
</evidence>
<evidence type="ECO:0000256" key="2">
    <source>
        <dbReference type="ARBA" id="ARBA00022649"/>
    </source>
</evidence>
<dbReference type="InterPro" id="IPR002716">
    <property type="entry name" value="PIN_dom"/>
</dbReference>
<comment type="similarity">
    <text evidence="7">Belongs to the PINc/VapC protein family.</text>
</comment>
<evidence type="ECO:0000256" key="3">
    <source>
        <dbReference type="ARBA" id="ARBA00022722"/>
    </source>
</evidence>
<dbReference type="Pfam" id="PF01850">
    <property type="entry name" value="PIN"/>
    <property type="match status" value="1"/>
</dbReference>
<evidence type="ECO:0000256" key="5">
    <source>
        <dbReference type="ARBA" id="ARBA00022801"/>
    </source>
</evidence>
<dbReference type="Gene3D" id="3.40.50.1010">
    <property type="entry name" value="5'-nuclease"/>
    <property type="match status" value="1"/>
</dbReference>
<dbReference type="SUPFAM" id="SSF88723">
    <property type="entry name" value="PIN domain-like"/>
    <property type="match status" value="1"/>
</dbReference>
<dbReference type="SMART" id="SM00670">
    <property type="entry name" value="PINc"/>
    <property type="match status" value="1"/>
</dbReference>
<sequence>MDKIFVDTNILIDFSKGKSDLLKLLFREQKSGGVALYINPVVIAEYFTDERLASKEELEKAKNFINFFSLVYLSKKEGILTGELMRKKEVEFIGDALIASTCLINDFKLVTRNKKHFSKVPGLKFN</sequence>
<dbReference type="EMBL" id="MGGI01000008">
    <property type="protein sequence ID" value="OGM27054.1"/>
    <property type="molecule type" value="Genomic_DNA"/>
</dbReference>
<dbReference type="InterPro" id="IPR050556">
    <property type="entry name" value="Type_II_TA_system_RNase"/>
</dbReference>
<proteinExistence type="inferred from homology"/>
<feature type="domain" description="PIN" evidence="8">
    <location>
        <begin position="2"/>
        <end position="118"/>
    </location>
</feature>
<keyword evidence="3" id="KW-0540">Nuclease</keyword>
<gene>
    <name evidence="9" type="ORF">A2627_01835</name>
</gene>
<evidence type="ECO:0000313" key="10">
    <source>
        <dbReference type="Proteomes" id="UP000178851"/>
    </source>
</evidence>
<keyword evidence="5" id="KW-0378">Hydrolase</keyword>
<comment type="caution">
    <text evidence="9">The sequence shown here is derived from an EMBL/GenBank/DDBJ whole genome shotgun (WGS) entry which is preliminary data.</text>
</comment>
<protein>
    <recommendedName>
        <fullName evidence="8">PIN domain-containing protein</fullName>
    </recommendedName>
</protein>
<evidence type="ECO:0000259" key="8">
    <source>
        <dbReference type="SMART" id="SM00670"/>
    </source>
</evidence>
<comment type="cofactor">
    <cofactor evidence="1">
        <name>Mg(2+)</name>
        <dbReference type="ChEBI" id="CHEBI:18420"/>
    </cofactor>
</comment>
<organism evidence="9 10">
    <name type="scientific">Candidatus Woesebacteria bacterium RIFCSPHIGHO2_01_FULL_39_28</name>
    <dbReference type="NCBI Taxonomy" id="1802496"/>
    <lineage>
        <taxon>Bacteria</taxon>
        <taxon>Candidatus Woeseibacteriota</taxon>
    </lineage>
</organism>
<dbReference type="GO" id="GO:0016787">
    <property type="term" value="F:hydrolase activity"/>
    <property type="evidence" value="ECO:0007669"/>
    <property type="project" value="UniProtKB-KW"/>
</dbReference>
<name>A0A1F7YI73_9BACT</name>
<evidence type="ECO:0000256" key="6">
    <source>
        <dbReference type="ARBA" id="ARBA00022842"/>
    </source>
</evidence>
<keyword evidence="4" id="KW-0479">Metal-binding</keyword>
<dbReference type="PANTHER" id="PTHR33653:SF1">
    <property type="entry name" value="RIBONUCLEASE VAPC2"/>
    <property type="match status" value="1"/>
</dbReference>
<keyword evidence="6" id="KW-0460">Magnesium</keyword>
<dbReference type="InterPro" id="IPR029060">
    <property type="entry name" value="PIN-like_dom_sf"/>
</dbReference>
<dbReference type="GO" id="GO:0004518">
    <property type="term" value="F:nuclease activity"/>
    <property type="evidence" value="ECO:0007669"/>
    <property type="project" value="UniProtKB-KW"/>
</dbReference>
<evidence type="ECO:0000256" key="4">
    <source>
        <dbReference type="ARBA" id="ARBA00022723"/>
    </source>
</evidence>
<dbReference type="PANTHER" id="PTHR33653">
    <property type="entry name" value="RIBONUCLEASE VAPC2"/>
    <property type="match status" value="1"/>
</dbReference>
<dbReference type="Proteomes" id="UP000178851">
    <property type="component" value="Unassembled WGS sequence"/>
</dbReference>
<keyword evidence="2" id="KW-1277">Toxin-antitoxin system</keyword>
<dbReference type="AlphaFoldDB" id="A0A1F7YI73"/>
<evidence type="ECO:0000313" key="9">
    <source>
        <dbReference type="EMBL" id="OGM27054.1"/>
    </source>
</evidence>